<feature type="compositionally biased region" description="Polar residues" evidence="7">
    <location>
        <begin position="246"/>
        <end position="257"/>
    </location>
</feature>
<feature type="compositionally biased region" description="Basic and acidic residues" evidence="7">
    <location>
        <begin position="867"/>
        <end position="895"/>
    </location>
</feature>
<evidence type="ECO:0000256" key="7">
    <source>
        <dbReference type="SAM" id="MobiDB-lite"/>
    </source>
</evidence>
<evidence type="ECO:0000313" key="11">
    <source>
        <dbReference type="Proteomes" id="UP000824998"/>
    </source>
</evidence>
<evidence type="ECO:0000313" key="10">
    <source>
        <dbReference type="EMBL" id="KAG9234274.1"/>
    </source>
</evidence>
<feature type="compositionally biased region" description="Polar residues" evidence="7">
    <location>
        <begin position="275"/>
        <end position="288"/>
    </location>
</feature>
<feature type="compositionally biased region" description="Polar residues" evidence="7">
    <location>
        <begin position="296"/>
        <end position="308"/>
    </location>
</feature>
<dbReference type="InterPro" id="IPR036890">
    <property type="entry name" value="HATPase_C_sf"/>
</dbReference>
<dbReference type="CDD" id="cd17546">
    <property type="entry name" value="REC_hyHK_CKI1_RcsC-like"/>
    <property type="match status" value="1"/>
</dbReference>
<keyword evidence="5" id="KW-0418">Kinase</keyword>
<dbReference type="SUPFAM" id="SSF52172">
    <property type="entry name" value="CheY-like"/>
    <property type="match status" value="1"/>
</dbReference>
<feature type="domain" description="Histidine kinase" evidence="8">
    <location>
        <begin position="458"/>
        <end position="725"/>
    </location>
</feature>
<feature type="domain" description="Response regulatory" evidence="9">
    <location>
        <begin position="947"/>
        <end position="1068"/>
    </location>
</feature>
<dbReference type="Pfam" id="PF00512">
    <property type="entry name" value="HisKA"/>
    <property type="match status" value="1"/>
</dbReference>
<dbReference type="InterPro" id="IPR003594">
    <property type="entry name" value="HATPase_dom"/>
</dbReference>
<dbReference type="PANTHER" id="PTHR43047:SF72">
    <property type="entry name" value="OSMOSENSING HISTIDINE PROTEIN KINASE SLN1"/>
    <property type="match status" value="1"/>
</dbReference>
<dbReference type="Pfam" id="PF00072">
    <property type="entry name" value="Response_reg"/>
    <property type="match status" value="1"/>
</dbReference>
<dbReference type="FunFam" id="1.10.287.130:FF:000023">
    <property type="entry name" value="Sensor histidine kinase/response regulator, putative"/>
    <property type="match status" value="1"/>
</dbReference>
<feature type="region of interest" description="Disordered" evidence="7">
    <location>
        <begin position="867"/>
        <end position="942"/>
    </location>
</feature>
<reference evidence="10" key="1">
    <citation type="journal article" date="2021" name="IMA Fungus">
        <title>Genomic characterization of three marine fungi, including Emericellopsis atlantica sp. nov. with signatures of a generalist lifestyle and marine biomass degradation.</title>
        <authorList>
            <person name="Hagestad O.C."/>
            <person name="Hou L."/>
            <person name="Andersen J.H."/>
            <person name="Hansen E.H."/>
            <person name="Altermark B."/>
            <person name="Li C."/>
            <person name="Kuhnert E."/>
            <person name="Cox R.J."/>
            <person name="Crous P.W."/>
            <person name="Spatafora J.W."/>
            <person name="Lail K."/>
            <person name="Amirebrahimi M."/>
            <person name="Lipzen A."/>
            <person name="Pangilinan J."/>
            <person name="Andreopoulos W."/>
            <person name="Hayes R.D."/>
            <person name="Ng V."/>
            <person name="Grigoriev I.V."/>
            <person name="Jackson S.A."/>
            <person name="Sutton T.D.S."/>
            <person name="Dobson A.D.W."/>
            <person name="Rama T."/>
        </authorList>
    </citation>
    <scope>NUCLEOTIDE SEQUENCE</scope>
    <source>
        <strain evidence="10">TRa018bII</strain>
    </source>
</reference>
<dbReference type="GO" id="GO:0005886">
    <property type="term" value="C:plasma membrane"/>
    <property type="evidence" value="ECO:0007669"/>
    <property type="project" value="TreeGrafter"/>
</dbReference>
<dbReference type="SUPFAM" id="SSF55874">
    <property type="entry name" value="ATPase domain of HSP90 chaperone/DNA topoisomerase II/histidine kinase"/>
    <property type="match status" value="1"/>
</dbReference>
<evidence type="ECO:0000259" key="8">
    <source>
        <dbReference type="PROSITE" id="PS50109"/>
    </source>
</evidence>
<evidence type="ECO:0000256" key="3">
    <source>
        <dbReference type="ARBA" id="ARBA00022553"/>
    </source>
</evidence>
<evidence type="ECO:0000256" key="6">
    <source>
        <dbReference type="PROSITE-ProRule" id="PRU00169"/>
    </source>
</evidence>
<dbReference type="Gene3D" id="1.10.287.130">
    <property type="match status" value="1"/>
</dbReference>
<dbReference type="Proteomes" id="UP000824998">
    <property type="component" value="Unassembled WGS sequence"/>
</dbReference>
<evidence type="ECO:0000256" key="2">
    <source>
        <dbReference type="ARBA" id="ARBA00012438"/>
    </source>
</evidence>
<name>A0A9P7YI60_9HELO</name>
<proteinExistence type="predicted"/>
<dbReference type="GO" id="GO:0000155">
    <property type="term" value="F:phosphorelay sensor kinase activity"/>
    <property type="evidence" value="ECO:0007669"/>
    <property type="project" value="InterPro"/>
</dbReference>
<dbReference type="InterPro" id="IPR036097">
    <property type="entry name" value="HisK_dim/P_sf"/>
</dbReference>
<organism evidence="10 11">
    <name type="scientific">Amylocarpus encephaloides</name>
    <dbReference type="NCBI Taxonomy" id="45428"/>
    <lineage>
        <taxon>Eukaryota</taxon>
        <taxon>Fungi</taxon>
        <taxon>Dikarya</taxon>
        <taxon>Ascomycota</taxon>
        <taxon>Pezizomycotina</taxon>
        <taxon>Leotiomycetes</taxon>
        <taxon>Helotiales</taxon>
        <taxon>Helotiales incertae sedis</taxon>
        <taxon>Amylocarpus</taxon>
    </lineage>
</organism>
<keyword evidence="3 6" id="KW-0597">Phosphoprotein</keyword>
<accession>A0A9P7YI60</accession>
<evidence type="ECO:0000256" key="1">
    <source>
        <dbReference type="ARBA" id="ARBA00000085"/>
    </source>
</evidence>
<dbReference type="SUPFAM" id="SSF47384">
    <property type="entry name" value="Homodimeric domain of signal transducing histidine kinase"/>
    <property type="match status" value="1"/>
</dbReference>
<dbReference type="SMART" id="SM00448">
    <property type="entry name" value="REC"/>
    <property type="match status" value="1"/>
</dbReference>
<dbReference type="Gene3D" id="3.30.565.10">
    <property type="entry name" value="Histidine kinase-like ATPase, C-terminal domain"/>
    <property type="match status" value="1"/>
</dbReference>
<feature type="compositionally biased region" description="Basic and acidic residues" evidence="7">
    <location>
        <begin position="903"/>
        <end position="913"/>
    </location>
</feature>
<dbReference type="InterPro" id="IPR004358">
    <property type="entry name" value="Sig_transdc_His_kin-like_C"/>
</dbReference>
<dbReference type="OrthoDB" id="303614at2759"/>
<comment type="caution">
    <text evidence="10">The sequence shown here is derived from an EMBL/GenBank/DDBJ whole genome shotgun (WGS) entry which is preliminary data.</text>
</comment>
<keyword evidence="11" id="KW-1185">Reference proteome</keyword>
<feature type="region of interest" description="Disordered" evidence="7">
    <location>
        <begin position="192"/>
        <end position="212"/>
    </location>
</feature>
<dbReference type="GO" id="GO:0009927">
    <property type="term" value="F:histidine phosphotransfer kinase activity"/>
    <property type="evidence" value="ECO:0007669"/>
    <property type="project" value="TreeGrafter"/>
</dbReference>
<feature type="compositionally biased region" description="Low complexity" evidence="7">
    <location>
        <begin position="915"/>
        <end position="924"/>
    </location>
</feature>
<dbReference type="InterPro" id="IPR011006">
    <property type="entry name" value="CheY-like_superfamily"/>
</dbReference>
<dbReference type="SMART" id="SM00388">
    <property type="entry name" value="HisKA"/>
    <property type="match status" value="1"/>
</dbReference>
<feature type="compositionally biased region" description="Polar residues" evidence="7">
    <location>
        <begin position="925"/>
        <end position="936"/>
    </location>
</feature>
<dbReference type="Gene3D" id="3.40.50.2300">
    <property type="match status" value="1"/>
</dbReference>
<dbReference type="InterPro" id="IPR003661">
    <property type="entry name" value="HisK_dim/P_dom"/>
</dbReference>
<comment type="catalytic activity">
    <reaction evidence="1">
        <text>ATP + protein L-histidine = ADP + protein N-phospho-L-histidine.</text>
        <dbReference type="EC" id="2.7.13.3"/>
    </reaction>
</comment>
<evidence type="ECO:0000256" key="4">
    <source>
        <dbReference type="ARBA" id="ARBA00022679"/>
    </source>
</evidence>
<dbReference type="Pfam" id="PF02518">
    <property type="entry name" value="HATPase_c"/>
    <property type="match status" value="1"/>
</dbReference>
<feature type="region of interest" description="Disordered" evidence="7">
    <location>
        <begin position="515"/>
        <end position="548"/>
    </location>
</feature>
<dbReference type="EC" id="2.7.13.3" evidence="2"/>
<dbReference type="PRINTS" id="PR00344">
    <property type="entry name" value="BCTRLSENSOR"/>
</dbReference>
<dbReference type="PROSITE" id="PS50109">
    <property type="entry name" value="HIS_KIN"/>
    <property type="match status" value="1"/>
</dbReference>
<protein>
    <recommendedName>
        <fullName evidence="2">histidine kinase</fullName>
        <ecNumber evidence="2">2.7.13.3</ecNumber>
    </recommendedName>
</protein>
<feature type="compositionally biased region" description="Basic and acidic residues" evidence="7">
    <location>
        <begin position="1"/>
        <end position="17"/>
    </location>
</feature>
<dbReference type="SMART" id="SM00387">
    <property type="entry name" value="HATPase_c"/>
    <property type="match status" value="1"/>
</dbReference>
<dbReference type="PANTHER" id="PTHR43047">
    <property type="entry name" value="TWO-COMPONENT HISTIDINE PROTEIN KINASE"/>
    <property type="match status" value="1"/>
</dbReference>
<evidence type="ECO:0000256" key="5">
    <source>
        <dbReference type="ARBA" id="ARBA00022777"/>
    </source>
</evidence>
<dbReference type="EMBL" id="MU251469">
    <property type="protein sequence ID" value="KAG9234274.1"/>
    <property type="molecule type" value="Genomic_DNA"/>
</dbReference>
<feature type="non-terminal residue" evidence="10">
    <location>
        <position position="1"/>
    </location>
</feature>
<gene>
    <name evidence="10" type="ORF">BJ875DRAFT_376840</name>
</gene>
<feature type="region of interest" description="Disordered" evidence="7">
    <location>
        <begin position="1"/>
        <end position="22"/>
    </location>
</feature>
<dbReference type="InterPro" id="IPR001789">
    <property type="entry name" value="Sig_transdc_resp-reg_receiver"/>
</dbReference>
<dbReference type="AlphaFoldDB" id="A0A9P7YI60"/>
<feature type="region of interest" description="Disordered" evidence="7">
    <location>
        <begin position="244"/>
        <end position="325"/>
    </location>
</feature>
<keyword evidence="4" id="KW-0808">Transferase</keyword>
<dbReference type="PROSITE" id="PS50110">
    <property type="entry name" value="RESPONSE_REGULATORY"/>
    <property type="match status" value="1"/>
</dbReference>
<dbReference type="InterPro" id="IPR005467">
    <property type="entry name" value="His_kinase_dom"/>
</dbReference>
<evidence type="ECO:0000259" key="9">
    <source>
        <dbReference type="PROSITE" id="PS50110"/>
    </source>
</evidence>
<feature type="modified residue" description="4-aspartylphosphate" evidence="6">
    <location>
        <position position="998"/>
    </location>
</feature>
<dbReference type="CDD" id="cd00082">
    <property type="entry name" value="HisKA"/>
    <property type="match status" value="1"/>
</dbReference>
<sequence>YYQPDNEKSSKNEDGTRAPKASTDPILTAFAQLGALRLNTKRGIITLSTGTSEFMLAESGKALLLQQENDEGDKLWHGVGTFKCQLGKNKTVGAELVDHFCNSEDSCMIVNDMTKHDMFKDKCVVTKAPNVRFLAAVPLRTPGSHIVIGNYIVADDVIREEGLTEAEIAFMMDMGVTVMDYLQAGLIKKKQHRSERMIKAHSSTKKNQKGPELEKLADAEFGVQEPINNLSKQLEHWPEDEALASMPQTPSSTSAMSRNDPVSDGRPIIPRGDSHVTSDSATQSTLLSKSWKDRNSSVTTFDASVEPTTDSKENRTSVSFDLPPAQVTDDATLPKELQDALLSSELKAVFSRASNLIREAIGVQGVIFYDASIGSFGASTDRGISDEKAPGAFQMDQAPISSEDEVQRILSVADVDVNGHSHSDSGLPSEPFGNSAMAEVARISAQVLDKMKSDFISSISHELRSPLHGVLASVEFLQETQMTEVQEEMVNNIHASGKVLLDTINHVLDFSKVNRRSKNKTSSLSKRARSRKKKGPPDRAGAEDEEADTADILTLSEEVIESIYAGHSVGKPALSPSSHRSSFIASKEHAVNVITEFKYHPNWTFEIDPGAWSRILMNLFSNALKYTKTGFVKISMHVESEGVARSKKSRNNLVLKVRDSGKGISEEFLKHRLFKPFTQEDSLATGTGLGLSIVRHIVQDLEGTIVYTSEQGTGTEVTVRLPLAEERPVKAKDADVVAEVRKVTKGFKYRLEGFDRYPDIAEAPTGILSAEAEAAMLLKSSSSAKLTEWFGMEQSTNPKESGIDVIVIMEAGVPEGGVKDILDSYDHSHPSKSGKSIAVYLHAAFCEPHPQIPAPENHPVEKKQSTEMFRPVDLHPKEKELSPNSTEARDFEHDPTITLSPTEPEKKETEKRSKPTSSPTSNTPEQNGSTIFQPQSPTETTEPTTLRVLLVEDNEINLKLLVATMRKLKIKHFTATNGLEALNVYKEHHGDFDVIFMDISMPIMSGIESARHIRRYEKEEGLRATKLIALTGAANPRTRQEAFSVGVDLYLTKPVPMRELRGMLEEFKGE</sequence>